<dbReference type="CDD" id="cd00051">
    <property type="entry name" value="EFh"/>
    <property type="match status" value="1"/>
</dbReference>
<dbReference type="InterPro" id="IPR011992">
    <property type="entry name" value="EF-hand-dom_pair"/>
</dbReference>
<dbReference type="EMBL" id="PYDT01000002">
    <property type="protein sequence ID" value="THU70388.1"/>
    <property type="molecule type" value="Genomic_DNA"/>
</dbReference>
<dbReference type="PROSITE" id="PS00018">
    <property type="entry name" value="EF_HAND_1"/>
    <property type="match status" value="2"/>
</dbReference>
<evidence type="ECO:0000313" key="5">
    <source>
        <dbReference type="EMBL" id="THU70388.1"/>
    </source>
</evidence>
<gene>
    <name evidence="5" type="ORF">C4D60_Mb08t24450</name>
</gene>
<keyword evidence="3" id="KW-0106">Calcium</keyword>
<keyword evidence="2" id="KW-0677">Repeat</keyword>
<dbReference type="InterPro" id="IPR018247">
    <property type="entry name" value="EF_Hand_1_Ca_BS"/>
</dbReference>
<evidence type="ECO:0000256" key="2">
    <source>
        <dbReference type="ARBA" id="ARBA00022737"/>
    </source>
</evidence>
<dbReference type="GO" id="GO:0043226">
    <property type="term" value="C:organelle"/>
    <property type="evidence" value="ECO:0007669"/>
    <property type="project" value="UniProtKB-ARBA"/>
</dbReference>
<accession>A0A4S8K6A3</accession>
<evidence type="ECO:0000313" key="6">
    <source>
        <dbReference type="Proteomes" id="UP000317650"/>
    </source>
</evidence>
<name>A0A4S8K6A3_MUSBA</name>
<evidence type="ECO:0000259" key="4">
    <source>
        <dbReference type="PROSITE" id="PS50222"/>
    </source>
</evidence>
<dbReference type="Pfam" id="PF13499">
    <property type="entry name" value="EF-hand_7"/>
    <property type="match status" value="1"/>
</dbReference>
<dbReference type="PANTHER" id="PTHR10891">
    <property type="entry name" value="EF-HAND CALCIUM-BINDING DOMAIN CONTAINING PROTEIN"/>
    <property type="match status" value="1"/>
</dbReference>
<dbReference type="InterPro" id="IPR039647">
    <property type="entry name" value="EF_hand_pair_protein_CML-like"/>
</dbReference>
<sequence>MEKPLPTAPYHSLALTEPVVLLFNKTISIGVVLMNKISMGFLVLRPAPCASGVVDRVGPGDSADASDAPELTRDDVETVMEIITGMPCGADGERLEELRGVFEGEEPSLEEVAEAFSVFDDDGDGVIEPLDLHRVLCKLGFQEGKALEACRRMIAAYDENGDGRIDFKEFIKVVEGSFFD</sequence>
<evidence type="ECO:0000256" key="3">
    <source>
        <dbReference type="ARBA" id="ARBA00022837"/>
    </source>
</evidence>
<dbReference type="FunFam" id="1.10.238.10:FF:000178">
    <property type="entry name" value="Calmodulin-2 A"/>
    <property type="match status" value="1"/>
</dbReference>
<dbReference type="PROSITE" id="PS50222">
    <property type="entry name" value="EF_HAND_2"/>
    <property type="match status" value="2"/>
</dbReference>
<keyword evidence="1" id="KW-0479">Metal-binding</keyword>
<comment type="caution">
    <text evidence="5">The sequence shown here is derived from an EMBL/GenBank/DDBJ whole genome shotgun (WGS) entry which is preliminary data.</text>
</comment>
<organism evidence="5 6">
    <name type="scientific">Musa balbisiana</name>
    <name type="common">Banana</name>
    <dbReference type="NCBI Taxonomy" id="52838"/>
    <lineage>
        <taxon>Eukaryota</taxon>
        <taxon>Viridiplantae</taxon>
        <taxon>Streptophyta</taxon>
        <taxon>Embryophyta</taxon>
        <taxon>Tracheophyta</taxon>
        <taxon>Spermatophyta</taxon>
        <taxon>Magnoliopsida</taxon>
        <taxon>Liliopsida</taxon>
        <taxon>Zingiberales</taxon>
        <taxon>Musaceae</taxon>
        <taxon>Musa</taxon>
    </lineage>
</organism>
<reference evidence="5 6" key="1">
    <citation type="journal article" date="2019" name="Nat. Plants">
        <title>Genome sequencing of Musa balbisiana reveals subgenome evolution and function divergence in polyploid bananas.</title>
        <authorList>
            <person name="Yao X."/>
        </authorList>
    </citation>
    <scope>NUCLEOTIDE SEQUENCE [LARGE SCALE GENOMIC DNA]</scope>
    <source>
        <strain evidence="6">cv. DH-PKW</strain>
        <tissue evidence="5">Leaves</tissue>
    </source>
</reference>
<dbReference type="SMART" id="SM00054">
    <property type="entry name" value="EFh"/>
    <property type="match status" value="2"/>
</dbReference>
<proteinExistence type="predicted"/>
<feature type="domain" description="EF-hand" evidence="4">
    <location>
        <begin position="107"/>
        <end position="142"/>
    </location>
</feature>
<keyword evidence="6" id="KW-1185">Reference proteome</keyword>
<dbReference type="AlphaFoldDB" id="A0A4S8K6A3"/>
<dbReference type="GO" id="GO:0005509">
    <property type="term" value="F:calcium ion binding"/>
    <property type="evidence" value="ECO:0007669"/>
    <property type="project" value="InterPro"/>
</dbReference>
<dbReference type="SUPFAM" id="SSF47473">
    <property type="entry name" value="EF-hand"/>
    <property type="match status" value="1"/>
</dbReference>
<protein>
    <recommendedName>
        <fullName evidence="4">EF-hand domain-containing protein</fullName>
    </recommendedName>
</protein>
<feature type="domain" description="EF-hand" evidence="4">
    <location>
        <begin position="145"/>
        <end position="180"/>
    </location>
</feature>
<dbReference type="STRING" id="52838.A0A4S8K6A3"/>
<dbReference type="Gene3D" id="1.10.238.10">
    <property type="entry name" value="EF-hand"/>
    <property type="match status" value="1"/>
</dbReference>
<dbReference type="InterPro" id="IPR002048">
    <property type="entry name" value="EF_hand_dom"/>
</dbReference>
<evidence type="ECO:0000256" key="1">
    <source>
        <dbReference type="ARBA" id="ARBA00022723"/>
    </source>
</evidence>
<dbReference type="Proteomes" id="UP000317650">
    <property type="component" value="Chromosome 8"/>
</dbReference>